<dbReference type="AlphaFoldDB" id="A0A3A8KCA4"/>
<name>A0A3A8KCA4_9BACT</name>
<evidence type="ECO:0000313" key="2">
    <source>
        <dbReference type="EMBL" id="RKH05166.1"/>
    </source>
</evidence>
<comment type="caution">
    <text evidence="2">The sequence shown here is derived from an EMBL/GenBank/DDBJ whole genome shotgun (WGS) entry which is preliminary data.</text>
</comment>
<dbReference type="RefSeq" id="WP_120602048.1">
    <property type="nucleotide sequence ID" value="NZ_JABFJX010000008.1"/>
</dbReference>
<organism evidence="2 3">
    <name type="scientific">Corallococcus carmarthensis</name>
    <dbReference type="NCBI Taxonomy" id="2316728"/>
    <lineage>
        <taxon>Bacteria</taxon>
        <taxon>Pseudomonadati</taxon>
        <taxon>Myxococcota</taxon>
        <taxon>Myxococcia</taxon>
        <taxon>Myxococcales</taxon>
        <taxon>Cystobacterineae</taxon>
        <taxon>Myxococcaceae</taxon>
        <taxon>Corallococcus</taxon>
    </lineage>
</organism>
<dbReference type="OrthoDB" id="5516789at2"/>
<proteinExistence type="predicted"/>
<dbReference type="Proteomes" id="UP000268313">
    <property type="component" value="Unassembled WGS sequence"/>
</dbReference>
<keyword evidence="1" id="KW-0472">Membrane</keyword>
<protein>
    <submittedName>
        <fullName evidence="2">Uncharacterized protein</fullName>
    </submittedName>
</protein>
<keyword evidence="3" id="KW-1185">Reference proteome</keyword>
<evidence type="ECO:0000313" key="3">
    <source>
        <dbReference type="Proteomes" id="UP000268313"/>
    </source>
</evidence>
<reference evidence="3" key="1">
    <citation type="submission" date="2018-09" db="EMBL/GenBank/DDBJ databases">
        <authorList>
            <person name="Livingstone P.G."/>
            <person name="Whitworth D.E."/>
        </authorList>
    </citation>
    <scope>NUCLEOTIDE SEQUENCE [LARGE SCALE GENOMIC DNA]</scope>
    <source>
        <strain evidence="3">CA043D</strain>
    </source>
</reference>
<dbReference type="PROSITE" id="PS51257">
    <property type="entry name" value="PROKAR_LIPOPROTEIN"/>
    <property type="match status" value="1"/>
</dbReference>
<keyword evidence="1" id="KW-1133">Transmembrane helix</keyword>
<evidence type="ECO:0000256" key="1">
    <source>
        <dbReference type="SAM" id="Phobius"/>
    </source>
</evidence>
<accession>A0A3A8KCA4</accession>
<gene>
    <name evidence="2" type="ORF">D7X32_08720</name>
</gene>
<keyword evidence="1" id="KW-0812">Transmembrane</keyword>
<sequence>MNPRIRHGGPGSYVRAVLVLTVMMAAACGHTQRPERKTYVVSEDARGVGTAEGPGTGGSGAEAYCGELQKQCFQKCWSRKPTVEDMEKHSEGHHRLCTSQCLEAFMKCLKEQEALEQQGAKRELRFPDMAAALGWLREHKSEVALGTVVVVAGVAFSLAVAPAGLLVLSPI</sequence>
<feature type="transmembrane region" description="Helical" evidence="1">
    <location>
        <begin position="143"/>
        <end position="168"/>
    </location>
</feature>
<dbReference type="EMBL" id="RAWE01000021">
    <property type="protein sequence ID" value="RKH05166.1"/>
    <property type="molecule type" value="Genomic_DNA"/>
</dbReference>